<organism evidence="2 3">
    <name type="scientific">Nannochloropsis gaditana</name>
    <dbReference type="NCBI Taxonomy" id="72520"/>
    <lineage>
        <taxon>Eukaryota</taxon>
        <taxon>Sar</taxon>
        <taxon>Stramenopiles</taxon>
        <taxon>Ochrophyta</taxon>
        <taxon>Eustigmatophyceae</taxon>
        <taxon>Eustigmatales</taxon>
        <taxon>Monodopsidaceae</taxon>
        <taxon>Nannochloropsis</taxon>
    </lineage>
</organism>
<accession>W7T1H8</accession>
<dbReference type="AlphaFoldDB" id="W7T1H8"/>
<reference evidence="2 3" key="1">
    <citation type="journal article" date="2014" name="Mol. Plant">
        <title>Chromosome Scale Genome Assembly and Transcriptome Profiling of Nannochloropsis gaditana in Nitrogen Depletion.</title>
        <authorList>
            <person name="Corteggiani Carpinelli E."/>
            <person name="Telatin A."/>
            <person name="Vitulo N."/>
            <person name="Forcato C."/>
            <person name="D'Angelo M."/>
            <person name="Schiavon R."/>
            <person name="Vezzi A."/>
            <person name="Giacometti G.M."/>
            <person name="Morosinotto T."/>
            <person name="Valle G."/>
        </authorList>
    </citation>
    <scope>NUCLEOTIDE SEQUENCE [LARGE SCALE GENOMIC DNA]</scope>
    <source>
        <strain evidence="2 3">B-31</strain>
    </source>
</reference>
<name>W7T1H8_9STRA</name>
<feature type="compositionally biased region" description="Gly residues" evidence="1">
    <location>
        <begin position="55"/>
        <end position="76"/>
    </location>
</feature>
<feature type="region of interest" description="Disordered" evidence="1">
    <location>
        <begin position="47"/>
        <end position="81"/>
    </location>
</feature>
<evidence type="ECO:0000313" key="2">
    <source>
        <dbReference type="EMBL" id="EWM20572.1"/>
    </source>
</evidence>
<sequence length="166" mass="17700">MAGGVAFPPFPPLSSCLWFQYGAHFPPSCPTPVPNVINNQQLSQNMAAAPPSRGMEGGGPRQPSGLGGNVGLGGISTEGMEDLPKYDEEISKCKRFLLEFEDGEVVNIEGGEDGEAAGLGIGRKKYKILMQRIADRELSSLLVETDDILAYPQLLSVAEGDSVEDF</sequence>
<dbReference type="OrthoDB" id="10580463at2759"/>
<comment type="caution">
    <text evidence="2">The sequence shown here is derived from an EMBL/GenBank/DDBJ whole genome shotgun (WGS) entry which is preliminary data.</text>
</comment>
<feature type="non-terminal residue" evidence="2">
    <location>
        <position position="166"/>
    </location>
</feature>
<dbReference type="Proteomes" id="UP000019335">
    <property type="component" value="Unassembled WGS sequence"/>
</dbReference>
<evidence type="ECO:0000313" key="3">
    <source>
        <dbReference type="Proteomes" id="UP000019335"/>
    </source>
</evidence>
<evidence type="ECO:0000256" key="1">
    <source>
        <dbReference type="SAM" id="MobiDB-lite"/>
    </source>
</evidence>
<dbReference type="EMBL" id="AZIL01002974">
    <property type="protein sequence ID" value="EWM20572.1"/>
    <property type="molecule type" value="Genomic_DNA"/>
</dbReference>
<proteinExistence type="predicted"/>
<gene>
    <name evidence="2" type="ORF">Naga_101330g1</name>
</gene>
<keyword evidence="3" id="KW-1185">Reference proteome</keyword>
<protein>
    <submittedName>
        <fullName evidence="2">Uncharacterized protein</fullName>
    </submittedName>
</protein>